<dbReference type="RefSeq" id="WP_156701920.1">
    <property type="nucleotide sequence ID" value="NZ_CACRUP010000021.1"/>
</dbReference>
<proteinExistence type="predicted"/>
<dbReference type="AlphaFoldDB" id="A0A6N3BS31"/>
<accession>A0A6N3BS31</accession>
<sequence length="336" mass="39194">MEIVKKSVNIINYDKREIEDRDIGENFNAYIEELINYFKLNESTRKYKSRSLNTEVVSSILGIVSNQDEFGNLNKNISRRLLKEEIKVQEKISNMGVDIQKGSLIQAVVLDDTDNYMYVIAKVEHEKFVDDIDYSFKSGFSRDKQKIWKTCIFESINEDVGSIESKIFLNNKAKYWTDSFLELDEVRNDEINTISAFKSVDALLRREVKKYSEGDYFILKNSLVGELRKETLVDYPEMVKNLVTGYKTDNNNIDINKLKDSLLELPKTHNFDNQFNSIPESLKKASERIFKVSDNIELKIKGHIDPNKISMQRESDGRLYVKIETDNERLINIFNN</sequence>
<evidence type="ECO:0008006" key="2">
    <source>
        <dbReference type="Google" id="ProtNLM"/>
    </source>
</evidence>
<dbReference type="EMBL" id="CACRUP010000021">
    <property type="protein sequence ID" value="VYU07520.1"/>
    <property type="molecule type" value="Genomic_DNA"/>
</dbReference>
<protein>
    <recommendedName>
        <fullName evidence="2">37-kD nucleoid-associated bacterial protein</fullName>
    </recommendedName>
</protein>
<name>A0A6N3BS31_9FIRM</name>
<evidence type="ECO:0000313" key="1">
    <source>
        <dbReference type="EMBL" id="VYU07520.1"/>
    </source>
</evidence>
<organism evidence="1">
    <name type="scientific">Peptoniphilus gorbachii</name>
    <dbReference type="NCBI Taxonomy" id="411567"/>
    <lineage>
        <taxon>Bacteria</taxon>
        <taxon>Bacillati</taxon>
        <taxon>Bacillota</taxon>
        <taxon>Tissierellia</taxon>
        <taxon>Tissierellales</taxon>
        <taxon>Peptoniphilaceae</taxon>
        <taxon>Peptoniphilus</taxon>
    </lineage>
</organism>
<reference evidence="1" key="1">
    <citation type="submission" date="2019-11" db="EMBL/GenBank/DDBJ databases">
        <authorList>
            <person name="Feng L."/>
        </authorList>
    </citation>
    <scope>NUCLEOTIDE SEQUENCE</scope>
    <source>
        <strain evidence="1">PgorbachiiLFYP46</strain>
    </source>
</reference>
<gene>
    <name evidence="1" type="ORF">PGLFYP46_00168</name>
</gene>